<evidence type="ECO:0000313" key="1">
    <source>
        <dbReference type="Proteomes" id="UP000095287"/>
    </source>
</evidence>
<dbReference type="Proteomes" id="UP000095287">
    <property type="component" value="Unplaced"/>
</dbReference>
<reference evidence="2" key="1">
    <citation type="submission" date="2016-11" db="UniProtKB">
        <authorList>
            <consortium name="WormBaseParasite"/>
        </authorList>
    </citation>
    <scope>IDENTIFICATION</scope>
</reference>
<sequence length="282" mass="31759">MMESCLQPSITVSCPYDISHSKLVPLPLISFRVLYPRRNHRLPQSSGPGEALECLPLLRLGGRRMEKIVDVVVRFVCHSPIRRPYRSIWPRVNAAAAWPRGYAAIRRGHYRSMKDDGRTPRRRPEAFGMATTTKKRGFIRREITISLGIVTRGHTKGASKRLLRIRGRWLVVAVAEEKEEEDGSVVERSAEGDVVVGAGLRASRTHGLHLVDTVLGLVGRQLAAQLVRRDVILKIHVLSPEMASGVCLRNIGKRIPIVKKERPRSLKCLAYMDILIILTLHR</sequence>
<evidence type="ECO:0000313" key="2">
    <source>
        <dbReference type="WBParaSite" id="L893_g25016.t1"/>
    </source>
</evidence>
<proteinExistence type="predicted"/>
<dbReference type="AlphaFoldDB" id="A0A1I7ZCN6"/>
<dbReference type="WBParaSite" id="L893_g25016.t1">
    <property type="protein sequence ID" value="L893_g25016.t1"/>
    <property type="gene ID" value="L893_g25016"/>
</dbReference>
<organism evidence="1 2">
    <name type="scientific">Steinernema glaseri</name>
    <dbReference type="NCBI Taxonomy" id="37863"/>
    <lineage>
        <taxon>Eukaryota</taxon>
        <taxon>Metazoa</taxon>
        <taxon>Ecdysozoa</taxon>
        <taxon>Nematoda</taxon>
        <taxon>Chromadorea</taxon>
        <taxon>Rhabditida</taxon>
        <taxon>Tylenchina</taxon>
        <taxon>Panagrolaimomorpha</taxon>
        <taxon>Strongyloidoidea</taxon>
        <taxon>Steinernematidae</taxon>
        <taxon>Steinernema</taxon>
    </lineage>
</organism>
<keyword evidence="1" id="KW-1185">Reference proteome</keyword>
<protein>
    <submittedName>
        <fullName evidence="2">Uncharacterized protein</fullName>
    </submittedName>
</protein>
<name>A0A1I7ZCN6_9BILA</name>
<accession>A0A1I7ZCN6</accession>